<dbReference type="PRINTS" id="PR00738">
    <property type="entry name" value="GLHYDRLASE20"/>
</dbReference>
<dbReference type="PANTHER" id="PTHR43678:SF1">
    <property type="entry name" value="BETA-N-ACETYLHEXOSAMINIDASE"/>
    <property type="match status" value="1"/>
</dbReference>
<reference evidence="7" key="2">
    <citation type="submission" date="2021-04" db="EMBL/GenBank/DDBJ databases">
        <authorList>
            <person name="Gilroy R."/>
        </authorList>
    </citation>
    <scope>NUCLEOTIDE SEQUENCE</scope>
    <source>
        <strain evidence="7">23274</strain>
    </source>
</reference>
<name>A0A9D2ABK8_9BACT</name>
<dbReference type="InterPro" id="IPR015882">
    <property type="entry name" value="HEX_bac_N"/>
</dbReference>
<dbReference type="Gene3D" id="3.20.20.80">
    <property type="entry name" value="Glycosidases"/>
    <property type="match status" value="1"/>
</dbReference>
<dbReference type="CDD" id="cd06564">
    <property type="entry name" value="GH20_DspB_LnbB-like"/>
    <property type="match status" value="1"/>
</dbReference>
<dbReference type="EMBL" id="DXFT01000117">
    <property type="protein sequence ID" value="HIX03684.1"/>
    <property type="molecule type" value="Genomic_DNA"/>
</dbReference>
<organism evidence="7 8">
    <name type="scientific">Candidatus Odoribacter faecigallinarum</name>
    <dbReference type="NCBI Taxonomy" id="2838706"/>
    <lineage>
        <taxon>Bacteria</taxon>
        <taxon>Pseudomonadati</taxon>
        <taxon>Bacteroidota</taxon>
        <taxon>Bacteroidia</taxon>
        <taxon>Bacteroidales</taxon>
        <taxon>Odoribacteraceae</taxon>
        <taxon>Odoribacter</taxon>
    </lineage>
</organism>
<feature type="domain" description="Glycoside hydrolase family 20 catalytic" evidence="5">
    <location>
        <begin position="147"/>
        <end position="466"/>
    </location>
</feature>
<dbReference type="InterPro" id="IPR029018">
    <property type="entry name" value="Hex-like_dom2"/>
</dbReference>
<keyword evidence="3" id="KW-0326">Glycosidase</keyword>
<dbReference type="SUPFAM" id="SSF55545">
    <property type="entry name" value="beta-N-acetylhexosaminidase-like domain"/>
    <property type="match status" value="1"/>
</dbReference>
<dbReference type="InterPro" id="IPR025705">
    <property type="entry name" value="Beta_hexosaminidase_sua/sub"/>
</dbReference>
<evidence type="ECO:0000313" key="7">
    <source>
        <dbReference type="EMBL" id="HIX03684.1"/>
    </source>
</evidence>
<dbReference type="Proteomes" id="UP000824202">
    <property type="component" value="Unassembled WGS sequence"/>
</dbReference>
<comment type="caution">
    <text evidence="7">The sequence shown here is derived from an EMBL/GenBank/DDBJ whole genome shotgun (WGS) entry which is preliminary data.</text>
</comment>
<dbReference type="InterPro" id="IPR052764">
    <property type="entry name" value="GH20_Enzymes"/>
</dbReference>
<dbReference type="SUPFAM" id="SSF51445">
    <property type="entry name" value="(Trans)glycosidases"/>
    <property type="match status" value="1"/>
</dbReference>
<feature type="active site" description="Proton donor" evidence="4">
    <location>
        <position position="308"/>
    </location>
</feature>
<dbReference type="InterPro" id="IPR017853">
    <property type="entry name" value="GH"/>
</dbReference>
<evidence type="ECO:0000256" key="4">
    <source>
        <dbReference type="PIRSR" id="PIRSR625705-1"/>
    </source>
</evidence>
<accession>A0A9D2ABK8</accession>
<evidence type="ECO:0000259" key="6">
    <source>
        <dbReference type="Pfam" id="PF02838"/>
    </source>
</evidence>
<keyword evidence="2" id="KW-0378">Hydrolase</keyword>
<dbReference type="GO" id="GO:0004563">
    <property type="term" value="F:beta-N-acetylhexosaminidase activity"/>
    <property type="evidence" value="ECO:0007669"/>
    <property type="project" value="InterPro"/>
</dbReference>
<reference evidence="7" key="1">
    <citation type="journal article" date="2021" name="PeerJ">
        <title>Extensive microbial diversity within the chicken gut microbiome revealed by metagenomics and culture.</title>
        <authorList>
            <person name="Gilroy R."/>
            <person name="Ravi A."/>
            <person name="Getino M."/>
            <person name="Pursley I."/>
            <person name="Horton D.L."/>
            <person name="Alikhan N.F."/>
            <person name="Baker D."/>
            <person name="Gharbi K."/>
            <person name="Hall N."/>
            <person name="Watson M."/>
            <person name="Adriaenssens E.M."/>
            <person name="Foster-Nyarko E."/>
            <person name="Jarju S."/>
            <person name="Secka A."/>
            <person name="Antonio M."/>
            <person name="Oren A."/>
            <person name="Chaudhuri R.R."/>
            <person name="La Ragione R."/>
            <person name="Hildebrand F."/>
            <person name="Pallen M.J."/>
        </authorList>
    </citation>
    <scope>NUCLEOTIDE SEQUENCE</scope>
    <source>
        <strain evidence="7">23274</strain>
    </source>
</reference>
<feature type="domain" description="Beta-hexosaminidase bacterial type N-terminal" evidence="6">
    <location>
        <begin position="20"/>
        <end position="143"/>
    </location>
</feature>
<gene>
    <name evidence="7" type="ORF">H9863_06165</name>
</gene>
<comment type="similarity">
    <text evidence="1">Belongs to the glycosyl hydrolase 20 family.</text>
</comment>
<dbReference type="Gene3D" id="3.30.379.10">
    <property type="entry name" value="Chitobiase/beta-hexosaminidase domain 2-like"/>
    <property type="match status" value="1"/>
</dbReference>
<evidence type="ECO:0000313" key="8">
    <source>
        <dbReference type="Proteomes" id="UP000824202"/>
    </source>
</evidence>
<evidence type="ECO:0000256" key="2">
    <source>
        <dbReference type="ARBA" id="ARBA00022801"/>
    </source>
</evidence>
<evidence type="ECO:0000256" key="1">
    <source>
        <dbReference type="ARBA" id="ARBA00006285"/>
    </source>
</evidence>
<dbReference type="Pfam" id="PF00728">
    <property type="entry name" value="Glyco_hydro_20"/>
    <property type="match status" value="1"/>
</dbReference>
<dbReference type="InterPro" id="IPR015883">
    <property type="entry name" value="Glyco_hydro_20_cat"/>
</dbReference>
<evidence type="ECO:0000256" key="3">
    <source>
        <dbReference type="ARBA" id="ARBA00023295"/>
    </source>
</evidence>
<dbReference type="AlphaFoldDB" id="A0A9D2ABK8"/>
<dbReference type="Pfam" id="PF02838">
    <property type="entry name" value="Glyco_hydro_20b"/>
    <property type="match status" value="1"/>
</dbReference>
<dbReference type="GO" id="GO:0005975">
    <property type="term" value="P:carbohydrate metabolic process"/>
    <property type="evidence" value="ECO:0007669"/>
    <property type="project" value="InterPro"/>
</dbReference>
<dbReference type="PANTHER" id="PTHR43678">
    <property type="entry name" value="PUTATIVE (AFU_ORTHOLOGUE AFUA_2G00640)-RELATED"/>
    <property type="match status" value="1"/>
</dbReference>
<proteinExistence type="inferred from homology"/>
<evidence type="ECO:0000259" key="5">
    <source>
        <dbReference type="Pfam" id="PF00728"/>
    </source>
</evidence>
<protein>
    <submittedName>
        <fullName evidence="7">Family 20 glycosylhydrolase</fullName>
    </submittedName>
</protein>
<sequence>MTVLAITPLGAQRLVDTGKPFTIPEVDQWTALKGTCALEGITRICTDGSEEAGHVAGLLAEDYGLFFNRSLELAGGKAKVGAIYLDMVRDAKLGDEGYRLEVKADQIVLSATTERGLYWATRTLLQLCEMADGKELACGKVMDKPEYAIRGFMLDCGRKFIPMSYLRKIVRVLAYYKMNTLQVHLNDNGFKQFFDHDWNRVYGAFRLECETYPGLTAPDGYYTKEEFRAFQKEAAALGVEVIPEIDVPAHSLAFAHYKPEIGSKEYGMDHLDLANPETYEFLDALFKEYLEGEDPVFVGKRVNIGTDEYSNAKQEVVEQFRKFTDHYLRLVESYGKQAVCWGALTHARGETPVKSENVIMNWWYNGYAKPDSMAMLGYRGISMPDGWLYIVPAAGYYNDYLNTEWLYNNWTPNMVGNVTFEKGDPAVLGAQFAVWNDHVGNGISVKDIHHRAMPALQTLAEKMWHGDKAALPFEQFDALRLELSEAPGVNELARYGESHSTVVDVETLQPGMSLEIPEIGYDYTVTFVIDGAKEQPGTELFRSESAVFYLSDPVSGLMGYQRDGYLYTFRYAPYPGRRDTLTIEGDARGTRFYVNGRLRDDLSPRKLYFDGGKASINYMSTLVFPLGTAGEFQSRISQFKVENFIKK</sequence>